<reference evidence="9" key="1">
    <citation type="submission" date="2025-08" db="UniProtKB">
        <authorList>
            <consortium name="RefSeq"/>
        </authorList>
    </citation>
    <scope>IDENTIFICATION</scope>
    <source>
        <tissue evidence="9">Whole body</tissue>
    </source>
</reference>
<evidence type="ECO:0000256" key="2">
    <source>
        <dbReference type="ARBA" id="ARBA00022692"/>
    </source>
</evidence>
<evidence type="ECO:0000256" key="5">
    <source>
        <dbReference type="SAM" id="Coils"/>
    </source>
</evidence>
<dbReference type="PANTHER" id="PTHR23241:SF102">
    <property type="entry name" value="LD23009P"/>
    <property type="match status" value="1"/>
</dbReference>
<dbReference type="InterPro" id="IPR025423">
    <property type="entry name" value="TMEM205-like"/>
</dbReference>
<feature type="domain" description="TMEM205-like" evidence="7">
    <location>
        <begin position="156"/>
        <end position="255"/>
    </location>
</feature>
<dbReference type="InterPro" id="IPR053009">
    <property type="entry name" value="Xanthocillin_Biosynth-Assoc"/>
</dbReference>
<dbReference type="Proteomes" id="UP000694924">
    <property type="component" value="Unplaced"/>
</dbReference>
<keyword evidence="3 6" id="KW-1133">Transmembrane helix</keyword>
<feature type="transmembrane region" description="Helical" evidence="6">
    <location>
        <begin position="292"/>
        <end position="315"/>
    </location>
</feature>
<dbReference type="Pfam" id="PF13664">
    <property type="entry name" value="DUF4149"/>
    <property type="match status" value="1"/>
</dbReference>
<accession>A0ABM1IXI5</accession>
<organism evidence="8 9">
    <name type="scientific">Polistes dominula</name>
    <name type="common">European paper wasp</name>
    <name type="synonym">Vespa dominula</name>
    <dbReference type="NCBI Taxonomy" id="743375"/>
    <lineage>
        <taxon>Eukaryota</taxon>
        <taxon>Metazoa</taxon>
        <taxon>Ecdysozoa</taxon>
        <taxon>Arthropoda</taxon>
        <taxon>Hexapoda</taxon>
        <taxon>Insecta</taxon>
        <taxon>Pterygota</taxon>
        <taxon>Neoptera</taxon>
        <taxon>Endopterygota</taxon>
        <taxon>Hymenoptera</taxon>
        <taxon>Apocrita</taxon>
        <taxon>Aculeata</taxon>
        <taxon>Vespoidea</taxon>
        <taxon>Vespidae</taxon>
        <taxon>Polistinae</taxon>
        <taxon>Polistini</taxon>
        <taxon>Polistes</taxon>
    </lineage>
</organism>
<keyword evidence="2 6" id="KW-0812">Transmembrane</keyword>
<evidence type="ECO:0000256" key="3">
    <source>
        <dbReference type="ARBA" id="ARBA00022989"/>
    </source>
</evidence>
<evidence type="ECO:0000256" key="1">
    <source>
        <dbReference type="ARBA" id="ARBA00004370"/>
    </source>
</evidence>
<gene>
    <name evidence="9" type="primary">LOC107070890</name>
</gene>
<keyword evidence="4 6" id="KW-0472">Membrane</keyword>
<feature type="transmembrane region" description="Helical" evidence="6">
    <location>
        <begin position="154"/>
        <end position="179"/>
    </location>
</feature>
<keyword evidence="5" id="KW-0175">Coiled coil</keyword>
<sequence length="321" mass="36758">MCVRTLAGNETINPMEISAEKNNTQQLNNNVNNNNNNNRLQKAKEKYMKIHDEMIARELQVIQERRSVDKFFAPDLADDFLAASTIKYSVFVNALIRYYEAIQRSKIFKIFFYTSQPAHVIMIAAILFVTSILVPSRDKIYVTNSSRIASFIYLTSFVMHFGAQVWMTFVSGLSLYFALPRHTFGEVQRVLFPRYFTINACLSLITLLIFVKHHPIYTWDTELAIQVIGMSGAFFLELLIRLYLTPPLLQLIVQKNAIERAAGVGNEIGRHNPGPLKHCPHYLKIHNAFRRIHVCIAMGNMVTMGCTVLHLHYIASKLCVL</sequence>
<proteinExistence type="predicted"/>
<dbReference type="GeneID" id="107070890"/>
<feature type="transmembrane region" description="Helical" evidence="6">
    <location>
        <begin position="223"/>
        <end position="244"/>
    </location>
</feature>
<protein>
    <submittedName>
        <fullName evidence="9">Transmembrane protein 205</fullName>
    </submittedName>
</protein>
<comment type="subcellular location">
    <subcellularLocation>
        <location evidence="1">Membrane</location>
    </subcellularLocation>
</comment>
<feature type="coiled-coil region" evidence="5">
    <location>
        <begin position="17"/>
        <end position="53"/>
    </location>
</feature>
<evidence type="ECO:0000313" key="9">
    <source>
        <dbReference type="RefSeq" id="XP_015184922.1"/>
    </source>
</evidence>
<feature type="transmembrane region" description="Helical" evidence="6">
    <location>
        <begin position="111"/>
        <end position="134"/>
    </location>
</feature>
<feature type="transmembrane region" description="Helical" evidence="6">
    <location>
        <begin position="191"/>
        <end position="211"/>
    </location>
</feature>
<evidence type="ECO:0000256" key="4">
    <source>
        <dbReference type="ARBA" id="ARBA00023136"/>
    </source>
</evidence>
<keyword evidence="8" id="KW-1185">Reference proteome</keyword>
<evidence type="ECO:0000313" key="8">
    <source>
        <dbReference type="Proteomes" id="UP000694924"/>
    </source>
</evidence>
<evidence type="ECO:0000256" key="6">
    <source>
        <dbReference type="SAM" id="Phobius"/>
    </source>
</evidence>
<dbReference type="PANTHER" id="PTHR23241">
    <property type="entry name" value="LATE EMBRYOGENESIS ABUNDANT PLANTS LEA-RELATED"/>
    <property type="match status" value="1"/>
</dbReference>
<name>A0ABM1IXI5_POLDO</name>
<dbReference type="RefSeq" id="XP_015184922.1">
    <property type="nucleotide sequence ID" value="XM_015329436.1"/>
</dbReference>
<evidence type="ECO:0000259" key="7">
    <source>
        <dbReference type="Pfam" id="PF13664"/>
    </source>
</evidence>